<dbReference type="SMART" id="SM00347">
    <property type="entry name" value="HTH_MARR"/>
    <property type="match status" value="1"/>
</dbReference>
<evidence type="ECO:0000256" key="6">
    <source>
        <dbReference type="ARBA" id="ARBA00047188"/>
    </source>
</evidence>
<dbReference type="PANTHER" id="PTHR42756">
    <property type="entry name" value="TRANSCRIPTIONAL REGULATOR, MARR"/>
    <property type="match status" value="1"/>
</dbReference>
<reference evidence="9 10" key="1">
    <citation type="submission" date="2016-10" db="EMBL/GenBank/DDBJ databases">
        <authorList>
            <person name="de Groot N.N."/>
        </authorList>
    </citation>
    <scope>NUCLEOTIDE SEQUENCE [LARGE SCALE GENOMIC DNA]</scope>
    <source>
        <strain evidence="9 10">DSM 18978</strain>
    </source>
</reference>
<evidence type="ECO:0000256" key="1">
    <source>
        <dbReference type="ARBA" id="ARBA00004496"/>
    </source>
</evidence>
<dbReference type="Proteomes" id="UP000198636">
    <property type="component" value="Unassembled WGS sequence"/>
</dbReference>
<gene>
    <name evidence="9" type="ORF">SAMN03080606_03516</name>
</gene>
<dbReference type="AlphaFoldDB" id="A0A1G5KI25"/>
<dbReference type="InterPro" id="IPR000835">
    <property type="entry name" value="HTH_MarR-typ"/>
</dbReference>
<dbReference type="Gene3D" id="1.10.10.10">
    <property type="entry name" value="Winged helix-like DNA-binding domain superfamily/Winged helix DNA-binding domain"/>
    <property type="match status" value="1"/>
</dbReference>
<dbReference type="GO" id="GO:0003700">
    <property type="term" value="F:DNA-binding transcription factor activity"/>
    <property type="evidence" value="ECO:0007669"/>
    <property type="project" value="InterPro"/>
</dbReference>
<dbReference type="PROSITE" id="PS50995">
    <property type="entry name" value="HTH_MARR_2"/>
    <property type="match status" value="1"/>
</dbReference>
<evidence type="ECO:0000256" key="7">
    <source>
        <dbReference type="ARBA" id="ARBA00047207"/>
    </source>
</evidence>
<evidence type="ECO:0000313" key="9">
    <source>
        <dbReference type="EMBL" id="SCZ00242.1"/>
    </source>
</evidence>
<organism evidence="9 10">
    <name type="scientific">Alkaliphilus peptidifermentans DSM 18978</name>
    <dbReference type="NCBI Taxonomy" id="1120976"/>
    <lineage>
        <taxon>Bacteria</taxon>
        <taxon>Bacillati</taxon>
        <taxon>Bacillota</taxon>
        <taxon>Clostridia</taxon>
        <taxon>Peptostreptococcales</taxon>
        <taxon>Natronincolaceae</taxon>
        <taxon>Alkaliphilus</taxon>
    </lineage>
</organism>
<dbReference type="GO" id="GO:0005737">
    <property type="term" value="C:cytoplasm"/>
    <property type="evidence" value="ECO:0007669"/>
    <property type="project" value="UniProtKB-SubCell"/>
</dbReference>
<dbReference type="SUPFAM" id="SSF46785">
    <property type="entry name" value="Winged helix' DNA-binding domain"/>
    <property type="match status" value="1"/>
</dbReference>
<dbReference type="PANTHER" id="PTHR42756:SF1">
    <property type="entry name" value="TRANSCRIPTIONAL REPRESSOR OF EMRAB OPERON"/>
    <property type="match status" value="1"/>
</dbReference>
<keyword evidence="2" id="KW-0805">Transcription regulation</keyword>
<protein>
    <recommendedName>
        <fullName evidence="6">HTH-type transcriptional regulator SarZ</fullName>
    </recommendedName>
    <alternativeName>
        <fullName evidence="7">Staphylococcal accessory regulator Z</fullName>
    </alternativeName>
</protein>
<evidence type="ECO:0000256" key="5">
    <source>
        <dbReference type="ARBA" id="ARBA00046337"/>
    </source>
</evidence>
<evidence type="ECO:0000256" key="4">
    <source>
        <dbReference type="ARBA" id="ARBA00023163"/>
    </source>
</evidence>
<evidence type="ECO:0000256" key="3">
    <source>
        <dbReference type="ARBA" id="ARBA00023125"/>
    </source>
</evidence>
<accession>A0A1G5KI25</accession>
<dbReference type="STRING" id="1120976.SAMN03080606_03516"/>
<keyword evidence="4" id="KW-0804">Transcription</keyword>
<evidence type="ECO:0000259" key="8">
    <source>
        <dbReference type="PROSITE" id="PS50995"/>
    </source>
</evidence>
<dbReference type="GO" id="GO:0003677">
    <property type="term" value="F:DNA binding"/>
    <property type="evidence" value="ECO:0007669"/>
    <property type="project" value="UniProtKB-KW"/>
</dbReference>
<keyword evidence="3 9" id="KW-0238">DNA-binding</keyword>
<evidence type="ECO:0000256" key="2">
    <source>
        <dbReference type="ARBA" id="ARBA00023015"/>
    </source>
</evidence>
<evidence type="ECO:0000313" key="10">
    <source>
        <dbReference type="Proteomes" id="UP000198636"/>
    </source>
</evidence>
<dbReference type="EMBL" id="FMUS01000027">
    <property type="protein sequence ID" value="SCZ00242.1"/>
    <property type="molecule type" value="Genomic_DNA"/>
</dbReference>
<dbReference type="InterPro" id="IPR036390">
    <property type="entry name" value="WH_DNA-bd_sf"/>
</dbReference>
<dbReference type="InterPro" id="IPR036388">
    <property type="entry name" value="WH-like_DNA-bd_sf"/>
</dbReference>
<dbReference type="Pfam" id="PF22381">
    <property type="entry name" value="Staph_reg_Sar_Rot"/>
    <property type="match status" value="1"/>
</dbReference>
<proteinExistence type="inferred from homology"/>
<comment type="subcellular location">
    <subcellularLocation>
        <location evidence="1">Cytoplasm</location>
    </subcellularLocation>
</comment>
<feature type="domain" description="HTH marR-type" evidence="8">
    <location>
        <begin position="1"/>
        <end position="87"/>
    </location>
</feature>
<sequence>MSLLSDIMEVSKGTMTTMLNKLVEEEYVKRTSSFMDRRSIYVSLTNKGEKKVDEIYQKLLESMTKVIERQDKKEQEMLCDGITTLNNLFQLKNRE</sequence>
<comment type="similarity">
    <text evidence="5">Belongs to the SarZ family.</text>
</comment>
<keyword evidence="10" id="KW-1185">Reference proteome</keyword>
<name>A0A1G5KI25_9FIRM</name>
<dbReference type="InterPro" id="IPR055166">
    <property type="entry name" value="Transc_reg_Sar_Rot_HTH"/>
</dbReference>